<feature type="domain" description="SAM-dependent MTase RsmB/NOP-type" evidence="6">
    <location>
        <begin position="19"/>
        <end position="287"/>
    </location>
</feature>
<evidence type="ECO:0000256" key="4">
    <source>
        <dbReference type="ARBA" id="ARBA00022884"/>
    </source>
</evidence>
<dbReference type="GO" id="GO:0003723">
    <property type="term" value="F:RNA binding"/>
    <property type="evidence" value="ECO:0007669"/>
    <property type="project" value="UniProtKB-UniRule"/>
</dbReference>
<sequence length="287" mass="32863">MSFKDDLYDLVPHDKFSSVWNSFFKPKNVGFFINLLKADEKSVLDELKILGVEFSKFYENFYICKSNFKSILTHCDLFNSGKIYIQNPSSFLAPLTLNAAPGQTVLDMCASPGGKSIALSNFMKKNGYLAAMESDTNRFFTLKSNLKKYNCEWVKTYNKDARSVSRTCYEKFDKILLDAPCSSYSCYNENFKEKSYKEIKNISKLQKQLLNSALNALKSGGEIVYSTCTFYKEENEEVIKNALNSKFKIQILPIDVNLQQVVKSEFGIRILPDDTMDAFFISHLIKL</sequence>
<feature type="active site" description="Nucleophile" evidence="5">
    <location>
        <position position="228"/>
    </location>
</feature>
<keyword evidence="4 5" id="KW-0694">RNA-binding</keyword>
<dbReference type="GO" id="GO:0001510">
    <property type="term" value="P:RNA methylation"/>
    <property type="evidence" value="ECO:0007669"/>
    <property type="project" value="InterPro"/>
</dbReference>
<dbReference type="EMBL" id="AACCXM010000001">
    <property type="protein sequence ID" value="EAK0467922.1"/>
    <property type="molecule type" value="Genomic_DNA"/>
</dbReference>
<dbReference type="EMBL" id="AABQDW010000001">
    <property type="protein sequence ID" value="EAI5407135.1"/>
    <property type="molecule type" value="Genomic_DNA"/>
</dbReference>
<dbReference type="InterPro" id="IPR023267">
    <property type="entry name" value="RCMT"/>
</dbReference>
<dbReference type="Gene3D" id="3.40.50.150">
    <property type="entry name" value="Vaccinia Virus protein VP39"/>
    <property type="match status" value="1"/>
</dbReference>
<keyword evidence="1 5" id="KW-0489">Methyltransferase</keyword>
<dbReference type="AlphaFoldDB" id="A0A5L4IZR0"/>
<evidence type="ECO:0000256" key="5">
    <source>
        <dbReference type="PROSITE-ProRule" id="PRU01023"/>
    </source>
</evidence>
<dbReference type="Proteomes" id="UP000557842">
    <property type="component" value="Unassembled WGS sequence"/>
</dbReference>
<evidence type="ECO:0000313" key="8">
    <source>
        <dbReference type="EMBL" id="EAK0452304.1"/>
    </source>
</evidence>
<evidence type="ECO:0000313" key="7">
    <source>
        <dbReference type="EMBL" id="EAI5407135.1"/>
    </source>
</evidence>
<evidence type="ECO:0000313" key="9">
    <source>
        <dbReference type="EMBL" id="EAK0467922.1"/>
    </source>
</evidence>
<accession>A0A5L4IZR0</accession>
<comment type="similarity">
    <text evidence="5">Belongs to the class I-like SAM-binding methyltransferase superfamily. RsmB/NOP family.</text>
</comment>
<feature type="binding site" evidence="5">
    <location>
        <position position="160"/>
    </location>
    <ligand>
        <name>S-adenosyl-L-methionine</name>
        <dbReference type="ChEBI" id="CHEBI:59789"/>
    </ligand>
</feature>
<evidence type="ECO:0000313" key="10">
    <source>
        <dbReference type="Proteomes" id="UP000557842"/>
    </source>
</evidence>
<evidence type="ECO:0000259" key="6">
    <source>
        <dbReference type="PROSITE" id="PS51686"/>
    </source>
</evidence>
<dbReference type="PRINTS" id="PR02008">
    <property type="entry name" value="RCMTFAMILY"/>
</dbReference>
<dbReference type="PANTHER" id="PTHR22807:SF61">
    <property type="entry name" value="NOL1_NOP2_SUN FAMILY PROTEIN _ ANTITERMINATION NUSB DOMAIN-CONTAINING PROTEIN"/>
    <property type="match status" value="1"/>
</dbReference>
<dbReference type="Pfam" id="PF01189">
    <property type="entry name" value="Methyltr_RsmB-F"/>
    <property type="match status" value="1"/>
</dbReference>
<dbReference type="InterPro" id="IPR049560">
    <property type="entry name" value="MeTrfase_RsmB-F_NOP2_cat"/>
</dbReference>
<evidence type="ECO:0000256" key="2">
    <source>
        <dbReference type="ARBA" id="ARBA00022679"/>
    </source>
</evidence>
<evidence type="ECO:0000256" key="3">
    <source>
        <dbReference type="ARBA" id="ARBA00022691"/>
    </source>
</evidence>
<dbReference type="CDD" id="cd02440">
    <property type="entry name" value="AdoMet_MTases"/>
    <property type="match status" value="1"/>
</dbReference>
<gene>
    <name evidence="8" type="ORF">AAH17_01320</name>
    <name evidence="9" type="ORF">AAH24_00840</name>
    <name evidence="7" type="ORF">BVH53_00195</name>
</gene>
<feature type="binding site" evidence="5">
    <location>
        <position position="178"/>
    </location>
    <ligand>
        <name>S-adenosyl-L-methionine</name>
        <dbReference type="ChEBI" id="CHEBI:59789"/>
    </ligand>
</feature>
<dbReference type="EMBL" id="AACCXK010000002">
    <property type="protein sequence ID" value="EAK0452304.1"/>
    <property type="molecule type" value="Genomic_DNA"/>
</dbReference>
<evidence type="ECO:0000256" key="1">
    <source>
        <dbReference type="ARBA" id="ARBA00022603"/>
    </source>
</evidence>
<dbReference type="PROSITE" id="PS51686">
    <property type="entry name" value="SAM_MT_RSMB_NOP"/>
    <property type="match status" value="1"/>
</dbReference>
<name>A0A5L4IZR0_CAMFE</name>
<feature type="binding site" evidence="5">
    <location>
        <position position="133"/>
    </location>
    <ligand>
        <name>S-adenosyl-L-methionine</name>
        <dbReference type="ChEBI" id="CHEBI:59789"/>
    </ligand>
</feature>
<proteinExistence type="inferred from homology"/>
<keyword evidence="3 5" id="KW-0949">S-adenosyl-L-methionine</keyword>
<dbReference type="GO" id="GO:0008173">
    <property type="term" value="F:RNA methyltransferase activity"/>
    <property type="evidence" value="ECO:0007669"/>
    <property type="project" value="InterPro"/>
</dbReference>
<dbReference type="PANTHER" id="PTHR22807">
    <property type="entry name" value="NOP2 YEAST -RELATED NOL1/NOP2/FMU SUN DOMAIN-CONTAINING"/>
    <property type="match status" value="1"/>
</dbReference>
<dbReference type="RefSeq" id="WP_038453728.1">
    <property type="nucleotide sequence ID" value="NZ_AABUZP020000005.1"/>
</dbReference>
<dbReference type="SUPFAM" id="SSF53335">
    <property type="entry name" value="S-adenosyl-L-methionine-dependent methyltransferases"/>
    <property type="match status" value="1"/>
</dbReference>
<keyword evidence="2 5" id="KW-0808">Transferase</keyword>
<reference evidence="8 10" key="1">
    <citation type="submission" date="2018-05" db="EMBL/GenBank/DDBJ databases">
        <authorList>
            <consortium name="PulseNet: The National Subtyping Network for Foodborne Disease Surveillance"/>
            <person name="Tarr C.L."/>
            <person name="Trees E."/>
            <person name="Katz L.S."/>
            <person name="Carleton-Romer H.A."/>
            <person name="Stroika S."/>
            <person name="Kucerova Z."/>
            <person name="Roache K.F."/>
            <person name="Sabol A.L."/>
            <person name="Besser J."/>
            <person name="Gerner-Smidt P."/>
        </authorList>
    </citation>
    <scope>NUCLEOTIDE SEQUENCE</scope>
    <source>
        <strain evidence="8">2014D-0197</strain>
        <strain evidence="7 10">2016D-0221</strain>
        <strain evidence="9">D4313</strain>
    </source>
</reference>
<dbReference type="InterPro" id="IPR029063">
    <property type="entry name" value="SAM-dependent_MTases_sf"/>
</dbReference>
<comment type="caution">
    <text evidence="8">The sequence shown here is derived from an EMBL/GenBank/DDBJ whole genome shotgun (WGS) entry which is preliminary data.</text>
</comment>
<comment type="caution">
    <text evidence="5">Lacks conserved residue(s) required for the propagation of feature annotation.</text>
</comment>
<organism evidence="8">
    <name type="scientific">Campylobacter fetus</name>
    <dbReference type="NCBI Taxonomy" id="196"/>
    <lineage>
        <taxon>Bacteria</taxon>
        <taxon>Pseudomonadati</taxon>
        <taxon>Campylobacterota</taxon>
        <taxon>Epsilonproteobacteria</taxon>
        <taxon>Campylobacterales</taxon>
        <taxon>Campylobacteraceae</taxon>
        <taxon>Campylobacter</taxon>
    </lineage>
</organism>
<dbReference type="InterPro" id="IPR001678">
    <property type="entry name" value="MeTrfase_RsmB-F_NOP2_dom"/>
</dbReference>
<protein>
    <submittedName>
        <fullName evidence="8">RsmB/NOP family class I SAM-dependent RNA methyltransferase</fullName>
    </submittedName>
</protein>